<comment type="caution">
    <text evidence="1">The sequence shown here is derived from an EMBL/GenBank/DDBJ whole genome shotgun (WGS) entry which is preliminary data.</text>
</comment>
<sequence>MLVSLLFQALYASHTYDPSKLNGTSLQNLVGTRYGPDKSVLASVFVMNTCTNPPTESTNFKKTARNITTDPELKVGDVIGSYTDHWLWGFEWDWIGYYLGKDSSGKMLLAEYDSYDDKRVVQYTMCPSGCRVNSANIYRLSG</sequence>
<evidence type="ECO:0000313" key="1">
    <source>
        <dbReference type="EMBL" id="KAK2958299.1"/>
    </source>
</evidence>
<keyword evidence="2" id="KW-1185">Reference proteome</keyword>
<accession>A0ABQ9Y3P7</accession>
<proteinExistence type="predicted"/>
<organism evidence="1 2">
    <name type="scientific">Blattamonas nauphoetae</name>
    <dbReference type="NCBI Taxonomy" id="2049346"/>
    <lineage>
        <taxon>Eukaryota</taxon>
        <taxon>Metamonada</taxon>
        <taxon>Preaxostyla</taxon>
        <taxon>Oxymonadida</taxon>
        <taxon>Blattamonas</taxon>
    </lineage>
</organism>
<evidence type="ECO:0000313" key="2">
    <source>
        <dbReference type="Proteomes" id="UP001281761"/>
    </source>
</evidence>
<reference evidence="1 2" key="1">
    <citation type="journal article" date="2022" name="bioRxiv">
        <title>Genomics of Preaxostyla Flagellates Illuminates Evolutionary Transitions and the Path Towards Mitochondrial Loss.</title>
        <authorList>
            <person name="Novak L.V.F."/>
            <person name="Treitli S.C."/>
            <person name="Pyrih J."/>
            <person name="Halakuc P."/>
            <person name="Pipaliya S.V."/>
            <person name="Vacek V."/>
            <person name="Brzon O."/>
            <person name="Soukal P."/>
            <person name="Eme L."/>
            <person name="Dacks J.B."/>
            <person name="Karnkowska A."/>
            <person name="Elias M."/>
            <person name="Hampl V."/>
        </authorList>
    </citation>
    <scope>NUCLEOTIDE SEQUENCE [LARGE SCALE GENOMIC DNA]</scope>
    <source>
        <strain evidence="1">NAU3</strain>
        <tissue evidence="1">Gut</tissue>
    </source>
</reference>
<dbReference type="EMBL" id="JARBJD010000039">
    <property type="protein sequence ID" value="KAK2958299.1"/>
    <property type="molecule type" value="Genomic_DNA"/>
</dbReference>
<name>A0ABQ9Y3P7_9EUKA</name>
<gene>
    <name evidence="1" type="ORF">BLNAU_6786</name>
</gene>
<dbReference type="Proteomes" id="UP001281761">
    <property type="component" value="Unassembled WGS sequence"/>
</dbReference>
<protein>
    <submittedName>
        <fullName evidence="1">Uncharacterized protein</fullName>
    </submittedName>
</protein>